<comment type="caution">
    <text evidence="1">The sequence shown here is derived from an EMBL/GenBank/DDBJ whole genome shotgun (WGS) entry which is preliminary data.</text>
</comment>
<evidence type="ECO:0000313" key="2">
    <source>
        <dbReference type="Proteomes" id="UP000774326"/>
    </source>
</evidence>
<reference evidence="1" key="1">
    <citation type="journal article" date="2021" name="Open Biol.">
        <title>Shared evolutionary footprints suggest mitochondrial oxidative damage underlies multiple complex I losses in fungi.</title>
        <authorList>
            <person name="Schikora-Tamarit M.A."/>
            <person name="Marcet-Houben M."/>
            <person name="Nosek J."/>
            <person name="Gabaldon T."/>
        </authorList>
    </citation>
    <scope>NUCLEOTIDE SEQUENCE</scope>
    <source>
        <strain evidence="1">CBS2887</strain>
    </source>
</reference>
<dbReference type="AlphaFoldDB" id="A0A9P8TKL4"/>
<sequence>MSDLVMICSFWFETSCLYSSAATGMKPKDLVDSKILAFFDEERSLSPPDLETVSKYCFVARNLEGGVVGSGKEESFKAKYSS</sequence>
<dbReference type="Proteomes" id="UP000774326">
    <property type="component" value="Unassembled WGS sequence"/>
</dbReference>
<reference evidence="1" key="2">
    <citation type="submission" date="2021-01" db="EMBL/GenBank/DDBJ databases">
        <authorList>
            <person name="Schikora-Tamarit M.A."/>
        </authorList>
    </citation>
    <scope>NUCLEOTIDE SEQUENCE</scope>
    <source>
        <strain evidence="1">CBS2887</strain>
    </source>
</reference>
<gene>
    <name evidence="1" type="ORF">WICPIJ_006742</name>
</gene>
<organism evidence="1 2">
    <name type="scientific">Wickerhamomyces pijperi</name>
    <name type="common">Yeast</name>
    <name type="synonym">Pichia pijperi</name>
    <dbReference type="NCBI Taxonomy" id="599730"/>
    <lineage>
        <taxon>Eukaryota</taxon>
        <taxon>Fungi</taxon>
        <taxon>Dikarya</taxon>
        <taxon>Ascomycota</taxon>
        <taxon>Saccharomycotina</taxon>
        <taxon>Saccharomycetes</taxon>
        <taxon>Phaffomycetales</taxon>
        <taxon>Wickerhamomycetaceae</taxon>
        <taxon>Wickerhamomyces</taxon>
    </lineage>
</organism>
<keyword evidence="2" id="KW-1185">Reference proteome</keyword>
<name>A0A9P8TKL4_WICPI</name>
<dbReference type="EMBL" id="JAEUBG010003799">
    <property type="protein sequence ID" value="KAH3682291.1"/>
    <property type="molecule type" value="Genomic_DNA"/>
</dbReference>
<accession>A0A9P8TKL4</accession>
<proteinExistence type="predicted"/>
<protein>
    <submittedName>
        <fullName evidence="1">Uncharacterized protein</fullName>
    </submittedName>
</protein>
<evidence type="ECO:0000313" key="1">
    <source>
        <dbReference type="EMBL" id="KAH3682291.1"/>
    </source>
</evidence>